<dbReference type="RefSeq" id="WP_222607561.1">
    <property type="nucleotide sequence ID" value="NZ_CP081958.1"/>
</dbReference>
<organism evidence="1 2">
    <name type="scientific">Halobaculum magnesiiphilum</name>
    <dbReference type="NCBI Taxonomy" id="1017351"/>
    <lineage>
        <taxon>Archaea</taxon>
        <taxon>Methanobacteriati</taxon>
        <taxon>Methanobacteriota</taxon>
        <taxon>Stenosarchaea group</taxon>
        <taxon>Halobacteria</taxon>
        <taxon>Halobacteriales</taxon>
        <taxon>Haloferacaceae</taxon>
        <taxon>Halobaculum</taxon>
    </lineage>
</organism>
<evidence type="ECO:0000313" key="2">
    <source>
        <dbReference type="Proteomes" id="UP000826254"/>
    </source>
</evidence>
<dbReference type="KEGG" id="hmp:K6T50_00805"/>
<gene>
    <name evidence="1" type="ORF">K6T50_00805</name>
</gene>
<accession>A0A8T8WDA8</accession>
<evidence type="ECO:0000313" key="1">
    <source>
        <dbReference type="EMBL" id="QZP37753.1"/>
    </source>
</evidence>
<dbReference type="Gene3D" id="2.60.120.1180">
    <property type="match status" value="1"/>
</dbReference>
<proteinExistence type="predicted"/>
<dbReference type="AlphaFoldDB" id="A0A8T8WDA8"/>
<dbReference type="Proteomes" id="UP000826254">
    <property type="component" value="Chromosome"/>
</dbReference>
<dbReference type="EMBL" id="CP081958">
    <property type="protein sequence ID" value="QZP37753.1"/>
    <property type="molecule type" value="Genomic_DNA"/>
</dbReference>
<protein>
    <submittedName>
        <fullName evidence="1">Uncharacterized protein</fullName>
    </submittedName>
</protein>
<reference evidence="1 2" key="1">
    <citation type="journal article" date="2021" name="Int. J. Syst. Evol. Microbiol.">
        <title>Halobaculum halophilum sp. nov. and Halobaculum salinum sp. nov., isolated from salt lake and saline soil.</title>
        <authorList>
            <person name="Cui H.L."/>
            <person name="Shi X.W."/>
            <person name="Yin X.M."/>
            <person name="Yang X.Y."/>
            <person name="Hou J."/>
            <person name="Zhu L."/>
        </authorList>
    </citation>
    <scope>NUCLEOTIDE SEQUENCE [LARGE SCALE GENOMIC DNA]</scope>
    <source>
        <strain evidence="1 2">NBRC 109044</strain>
    </source>
</reference>
<name>A0A8T8WDA8_9EURY</name>
<sequence length="174" mass="19915">MADIFVSKGMSSDQVTTYQNSPTVTLKPTPIMEVSPDRGKFLRFENRTIRGNTGLPVYFDLNDTNGDDLPTNTLVVFEFQMSNGDDYHRVAVPKKQISFFNSNTISEQRNSERNHNALIPLKYPEAADREGLREFIDVRDVDSFTVSIISTAAIDWDQSEWYFDENAVKEMSRE</sequence>
<dbReference type="GeneID" id="67176637"/>
<keyword evidence="2" id="KW-1185">Reference proteome</keyword>